<dbReference type="InterPro" id="IPR036188">
    <property type="entry name" value="FAD/NAD-bd_sf"/>
</dbReference>
<reference evidence="3" key="1">
    <citation type="submission" date="2017-05" db="EMBL/GenBank/DDBJ databases">
        <authorList>
            <person name="Song R."/>
            <person name="Chenine A.L."/>
            <person name="Ruprecht R.M."/>
        </authorList>
    </citation>
    <scope>NUCLEOTIDE SEQUENCE</scope>
    <source>
        <strain evidence="3">ORNL</strain>
    </source>
</reference>
<dbReference type="SUPFAM" id="SSF51905">
    <property type="entry name" value="FAD/NAD(P)-binding domain"/>
    <property type="match status" value="1"/>
</dbReference>
<accession>A0A2L1GQ58</accession>
<keyword evidence="4" id="KW-1185">Reference proteome</keyword>
<protein>
    <submittedName>
        <fullName evidence="3">Phytoene dehydrogenase</fullName>
    </submittedName>
</protein>
<dbReference type="InterPro" id="IPR002937">
    <property type="entry name" value="Amino_oxidase"/>
</dbReference>
<dbReference type="GO" id="GO:0016491">
    <property type="term" value="F:oxidoreductase activity"/>
    <property type="evidence" value="ECO:0007669"/>
    <property type="project" value="InterPro"/>
</dbReference>
<dbReference type="AlphaFoldDB" id="A0A2L1GQ58"/>
<evidence type="ECO:0000313" key="4">
    <source>
        <dbReference type="Proteomes" id="UP000239867"/>
    </source>
</evidence>
<evidence type="ECO:0000313" key="3">
    <source>
        <dbReference type="EMBL" id="AVD71810.1"/>
    </source>
</evidence>
<evidence type="ECO:0000256" key="1">
    <source>
        <dbReference type="ARBA" id="ARBA00006046"/>
    </source>
</evidence>
<name>A0A2L1GQ58_9BACT</name>
<dbReference type="RefSeq" id="WP_104937041.1">
    <property type="nucleotide sequence ID" value="NZ_CP021255.1"/>
</dbReference>
<dbReference type="Pfam" id="PF01593">
    <property type="entry name" value="Amino_oxidase"/>
    <property type="match status" value="1"/>
</dbReference>
<dbReference type="OrthoDB" id="9794630at2"/>
<dbReference type="Gene3D" id="3.50.50.60">
    <property type="entry name" value="FAD/NAD(P)-binding domain"/>
    <property type="match status" value="2"/>
</dbReference>
<proteinExistence type="inferred from homology"/>
<dbReference type="EMBL" id="CP021255">
    <property type="protein sequence ID" value="AVD71810.1"/>
    <property type="molecule type" value="Genomic_DNA"/>
</dbReference>
<dbReference type="PANTHER" id="PTHR43734">
    <property type="entry name" value="PHYTOENE DESATURASE"/>
    <property type="match status" value="1"/>
</dbReference>
<organism evidence="3 4">
    <name type="scientific">Desulfobulbus oralis</name>
    <dbReference type="NCBI Taxonomy" id="1986146"/>
    <lineage>
        <taxon>Bacteria</taxon>
        <taxon>Pseudomonadati</taxon>
        <taxon>Thermodesulfobacteriota</taxon>
        <taxon>Desulfobulbia</taxon>
        <taxon>Desulfobulbales</taxon>
        <taxon>Desulfobulbaceae</taxon>
        <taxon>Desulfobulbus</taxon>
    </lineage>
</organism>
<reference evidence="3" key="2">
    <citation type="journal article" date="2018" name="MBio">
        <title>Insights into the evolution of host association through the isolation and characterization of a novel human periodontal pathobiont, Desulfobulbus oralis.</title>
        <authorList>
            <person name="Cross K.L."/>
            <person name="Chirania P."/>
            <person name="Xiong W."/>
            <person name="Beall C.J."/>
            <person name="Elkins J.G."/>
            <person name="Giannone R.J."/>
            <person name="Griffen A.L."/>
            <person name="Guss A.M."/>
            <person name="Hettich R.L."/>
            <person name="Joshi S.S."/>
            <person name="Mokrzan E.M."/>
            <person name="Martin R.K."/>
            <person name="Zhulin I.B."/>
            <person name="Leys E.J."/>
            <person name="Podar M."/>
        </authorList>
    </citation>
    <scope>NUCLEOTIDE SEQUENCE [LARGE SCALE GENOMIC DNA]</scope>
    <source>
        <strain evidence="3">ORNL</strain>
    </source>
</reference>
<dbReference type="Proteomes" id="UP000239867">
    <property type="component" value="Chromosome"/>
</dbReference>
<feature type="domain" description="Amine oxidase" evidence="2">
    <location>
        <begin position="18"/>
        <end position="440"/>
    </location>
</feature>
<sequence length="477" mass="53022">MHISASNTFDAIVIGAGLGGLTCAKRLADAGHRVLLLEQHVQLGGLATWFRRGGHTFDVSLHGFPYGMVKTCKKYWGRTIQSAIVQLKQIVFDNPQFSLKTTFSKDDFIRILQERFGAAESTVRDFFACIEGMNFYDEQKLTTRELFERFFPGRSDIHRLLLEPISYANGSTLDEPAITYGIVFSNFMNRGVFTFQGGTDRLIGLMRAELEHLGVAIRTASRVERIVSAKGRVTGVQVKSGAESAFIPARAVVSNAGITNTIRMAGPEQFSEAFRRKFSQVRVNNSSCQVYFGIRKGESIPDIGDLLFTSTEAAFSSEALRDLHTKSRTFSVYYPKTRPESPPDHTIVASMNANYDDWAELDDAAYAAEKRALVERCLVDLERYLPGVREKIDVIESATPRTFKRYTLHERGSSFGTKFEGLDLSRSLFRELGGLFHTGSVGIIMSGWLGAINYGVIVANDVDGWLHETPSSSPCLP</sequence>
<dbReference type="PANTHER" id="PTHR43734:SF3">
    <property type="entry name" value="B-CAROTENE KETOLASE"/>
    <property type="match status" value="1"/>
</dbReference>
<comment type="similarity">
    <text evidence="1">Belongs to the carotenoid/retinoid oxidoreductase family.</text>
</comment>
<evidence type="ECO:0000259" key="2">
    <source>
        <dbReference type="Pfam" id="PF01593"/>
    </source>
</evidence>
<gene>
    <name evidence="3" type="ORF">CAY53_10325</name>
</gene>
<dbReference type="KEGG" id="deo:CAY53_10325"/>